<dbReference type="Gene3D" id="3.30.470.20">
    <property type="entry name" value="ATP-grasp fold, B domain"/>
    <property type="match status" value="1"/>
</dbReference>
<comment type="caution">
    <text evidence="3">The sequence shown here is derived from an EMBL/GenBank/DDBJ whole genome shotgun (WGS) entry which is preliminary data.</text>
</comment>
<name>A0ABT2A9W2_9BURK</name>
<feature type="domain" description="ATP-grasp" evidence="2">
    <location>
        <begin position="125"/>
        <end position="319"/>
    </location>
</feature>
<accession>A0ABT2A9W2</accession>
<keyword evidence="4" id="KW-1185">Reference proteome</keyword>
<sequence length="389" mass="43626">MNRPDNKNAKPPAVVVGDGLNALGIVRSLGAVDIPVIVVGTDPKSPPMRSRYGGKLLCEALAGPAFVERMVALARQYGEKLMLFVTEERTVDEVSASRNILAPYFHLRMPEHERLMALMHKQGFQDLAEAVGAPVPRTVRLESKADLSRIEALKFPCVFKPAKKDYGYGARFKKAYKVMSPAEVADLYEEIFPILADMVVQEWIEGADNEVYFCLQYVGEDGKPVSSFTGRKIRAWPPRIGGTASCTAAWEVADQLDQMTTTFFAQVGFTGMGSMEYKRDERDGRFYMVEPTVARTDFQEEVASLNGVNIPAAAYRYELDLPQVVPSKVPVPRVWREPVTDRWSLKETGNTDPRSRDHTVCDAYWRWNDPRPWVDLIVGRISAKLGRMA</sequence>
<evidence type="ECO:0000256" key="1">
    <source>
        <dbReference type="PROSITE-ProRule" id="PRU00409"/>
    </source>
</evidence>
<dbReference type="RefSeq" id="WP_258846768.1">
    <property type="nucleotide sequence ID" value="NZ_JANUGX010000022.1"/>
</dbReference>
<proteinExistence type="predicted"/>
<reference evidence="3 4" key="1">
    <citation type="submission" date="2022-08" db="EMBL/GenBank/DDBJ databases">
        <title>Reclassification of Massilia species as members of the genera Telluria, Duganella, Pseudoduganella, Mokoshia gen. nov. and Zemynaea gen. nov. using orthogonal and non-orthogonal genome-based approaches.</title>
        <authorList>
            <person name="Bowman J.P."/>
        </authorList>
    </citation>
    <scope>NUCLEOTIDE SEQUENCE [LARGE SCALE GENOMIC DNA]</scope>
    <source>
        <strain evidence="3 4">LMG 28164</strain>
    </source>
</reference>
<dbReference type="InterPro" id="IPR011761">
    <property type="entry name" value="ATP-grasp"/>
</dbReference>
<dbReference type="SUPFAM" id="SSF56059">
    <property type="entry name" value="Glutathione synthetase ATP-binding domain-like"/>
    <property type="match status" value="1"/>
</dbReference>
<evidence type="ECO:0000313" key="3">
    <source>
        <dbReference type="EMBL" id="MCS0590994.1"/>
    </source>
</evidence>
<keyword evidence="1" id="KW-0067">ATP-binding</keyword>
<keyword evidence="3" id="KW-0436">Ligase</keyword>
<evidence type="ECO:0000259" key="2">
    <source>
        <dbReference type="PROSITE" id="PS50975"/>
    </source>
</evidence>
<evidence type="ECO:0000313" key="4">
    <source>
        <dbReference type="Proteomes" id="UP001205560"/>
    </source>
</evidence>
<dbReference type="GO" id="GO:0016874">
    <property type="term" value="F:ligase activity"/>
    <property type="evidence" value="ECO:0007669"/>
    <property type="project" value="UniProtKB-KW"/>
</dbReference>
<keyword evidence="1" id="KW-0547">Nucleotide-binding</keyword>
<dbReference type="PROSITE" id="PS50975">
    <property type="entry name" value="ATP_GRASP"/>
    <property type="match status" value="1"/>
</dbReference>
<gene>
    <name evidence="3" type="ORF">NX782_17530</name>
</gene>
<dbReference type="Proteomes" id="UP001205560">
    <property type="component" value="Unassembled WGS sequence"/>
</dbReference>
<organism evidence="3 4">
    <name type="scientific">Massilia norwichensis</name>
    <dbReference type="NCBI Taxonomy" id="1442366"/>
    <lineage>
        <taxon>Bacteria</taxon>
        <taxon>Pseudomonadati</taxon>
        <taxon>Pseudomonadota</taxon>
        <taxon>Betaproteobacteria</taxon>
        <taxon>Burkholderiales</taxon>
        <taxon>Oxalobacteraceae</taxon>
        <taxon>Telluria group</taxon>
        <taxon>Massilia</taxon>
    </lineage>
</organism>
<protein>
    <submittedName>
        <fullName evidence="3">Carboxylate--amine ligase</fullName>
    </submittedName>
</protein>
<dbReference type="EMBL" id="JANUGX010000022">
    <property type="protein sequence ID" value="MCS0590994.1"/>
    <property type="molecule type" value="Genomic_DNA"/>
</dbReference>